<protein>
    <submittedName>
        <fullName evidence="2">Uncharacterized protein</fullName>
    </submittedName>
</protein>
<gene>
    <name evidence="2" type="ORF">RRF57_002124</name>
</gene>
<evidence type="ECO:0000313" key="3">
    <source>
        <dbReference type="Proteomes" id="UP001305414"/>
    </source>
</evidence>
<evidence type="ECO:0000313" key="2">
    <source>
        <dbReference type="EMBL" id="KAK5626409.1"/>
    </source>
</evidence>
<name>A0AAN7UCJ5_9PEZI</name>
<organism evidence="2 3">
    <name type="scientific">Xylaria bambusicola</name>
    <dbReference type="NCBI Taxonomy" id="326684"/>
    <lineage>
        <taxon>Eukaryota</taxon>
        <taxon>Fungi</taxon>
        <taxon>Dikarya</taxon>
        <taxon>Ascomycota</taxon>
        <taxon>Pezizomycotina</taxon>
        <taxon>Sordariomycetes</taxon>
        <taxon>Xylariomycetidae</taxon>
        <taxon>Xylariales</taxon>
        <taxon>Xylariaceae</taxon>
        <taxon>Xylaria</taxon>
    </lineage>
</organism>
<reference evidence="2 3" key="1">
    <citation type="submission" date="2023-10" db="EMBL/GenBank/DDBJ databases">
        <title>Draft genome sequence of Xylaria bambusicola isolate GMP-LS, the root and basal stem rot pathogen of sugarcane in Indonesia.</title>
        <authorList>
            <person name="Selvaraj P."/>
            <person name="Muralishankar V."/>
            <person name="Muruganantham S."/>
            <person name="Sp S."/>
            <person name="Haryani S."/>
            <person name="Lau K.J.X."/>
            <person name="Naqvi N.I."/>
        </authorList>
    </citation>
    <scope>NUCLEOTIDE SEQUENCE [LARGE SCALE GENOMIC DNA]</scope>
    <source>
        <strain evidence="2">GMP-LS</strain>
    </source>
</reference>
<evidence type="ECO:0000256" key="1">
    <source>
        <dbReference type="SAM" id="MobiDB-lite"/>
    </source>
</evidence>
<feature type="region of interest" description="Disordered" evidence="1">
    <location>
        <begin position="54"/>
        <end position="86"/>
    </location>
</feature>
<dbReference type="Proteomes" id="UP001305414">
    <property type="component" value="Unassembled WGS sequence"/>
</dbReference>
<keyword evidence="3" id="KW-1185">Reference proteome</keyword>
<accession>A0AAN7UCJ5</accession>
<dbReference type="EMBL" id="JAWHQM010000003">
    <property type="protein sequence ID" value="KAK5626409.1"/>
    <property type="molecule type" value="Genomic_DNA"/>
</dbReference>
<feature type="compositionally biased region" description="Polar residues" evidence="1">
    <location>
        <begin position="58"/>
        <end position="70"/>
    </location>
</feature>
<comment type="caution">
    <text evidence="2">The sequence shown here is derived from an EMBL/GenBank/DDBJ whole genome shotgun (WGS) entry which is preliminary data.</text>
</comment>
<dbReference type="AlphaFoldDB" id="A0AAN7UCJ5"/>
<proteinExistence type="predicted"/>
<sequence>MNPNLFIHAPLPERPQHLLIIGRLTFLIHGKDSTFVSFDLLYTYSERNHPIVNPIPCTGSNEQTPTTSVGNAPGEEPGHWNYSVAE</sequence>